<dbReference type="InterPro" id="IPR059226">
    <property type="entry name" value="Choice_anch_Q_dom"/>
</dbReference>
<evidence type="ECO:0000256" key="6">
    <source>
        <dbReference type="ARBA" id="ARBA00023136"/>
    </source>
</evidence>
<keyword evidence="6" id="KW-0472">Membrane</keyword>
<keyword evidence="4" id="KW-0964">Secreted</keyword>
<dbReference type="RefSeq" id="WP_182493232.1">
    <property type="nucleotide sequence ID" value="NZ_JACJIS010000001.1"/>
</dbReference>
<feature type="chain" id="PRO_5047209031" evidence="8">
    <location>
        <begin position="19"/>
        <end position="543"/>
    </location>
</feature>
<evidence type="ECO:0000259" key="9">
    <source>
        <dbReference type="Pfam" id="PF18962"/>
    </source>
</evidence>
<name>A0ABR6DP94_9FLAO</name>
<evidence type="ECO:0000256" key="3">
    <source>
        <dbReference type="ARBA" id="ARBA00004613"/>
    </source>
</evidence>
<dbReference type="PANTHER" id="PTHR11319">
    <property type="entry name" value="G PROTEIN-COUPLED RECEPTOR-RELATED"/>
    <property type="match status" value="1"/>
</dbReference>
<evidence type="ECO:0000256" key="5">
    <source>
        <dbReference type="ARBA" id="ARBA00022729"/>
    </source>
</evidence>
<dbReference type="Pfam" id="PF18962">
    <property type="entry name" value="Por_Secre_tail"/>
    <property type="match status" value="1"/>
</dbReference>
<dbReference type="NCBIfam" id="TIGR04183">
    <property type="entry name" value="Por_Secre_tail"/>
    <property type="match status" value="1"/>
</dbReference>
<protein>
    <submittedName>
        <fullName evidence="10">Outer membrane repeat protein</fullName>
    </submittedName>
</protein>
<dbReference type="InterPro" id="IPR012334">
    <property type="entry name" value="Pectin_lyas_fold"/>
</dbReference>
<evidence type="ECO:0000256" key="4">
    <source>
        <dbReference type="ARBA" id="ARBA00022525"/>
    </source>
</evidence>
<dbReference type="Gene3D" id="2.160.20.10">
    <property type="entry name" value="Single-stranded right-handed beta-helix, Pectin lyase-like"/>
    <property type="match status" value="1"/>
</dbReference>
<dbReference type="InterPro" id="IPR026444">
    <property type="entry name" value="Secre_tail"/>
</dbReference>
<proteinExistence type="predicted"/>
<feature type="signal peptide" evidence="8">
    <location>
        <begin position="1"/>
        <end position="18"/>
    </location>
</feature>
<dbReference type="SMART" id="SM00710">
    <property type="entry name" value="PbH1"/>
    <property type="match status" value="6"/>
</dbReference>
<accession>A0ABR6DP94</accession>
<dbReference type="InterPro" id="IPR011050">
    <property type="entry name" value="Pectin_lyase_fold/virulence"/>
</dbReference>
<dbReference type="InterPro" id="IPR003368">
    <property type="entry name" value="POMP_repeat"/>
</dbReference>
<comment type="subcellular location">
    <subcellularLocation>
        <location evidence="1">Cell envelope</location>
    </subcellularLocation>
    <subcellularLocation>
        <location evidence="2">Cell outer membrane</location>
    </subcellularLocation>
    <subcellularLocation>
        <location evidence="3">Secreted</location>
    </subcellularLocation>
</comment>
<keyword evidence="5 8" id="KW-0732">Signal</keyword>
<organism evidence="10 11">
    <name type="scientific">Flavobacterium gossypii</name>
    <dbReference type="NCBI Taxonomy" id="1646119"/>
    <lineage>
        <taxon>Bacteria</taxon>
        <taxon>Pseudomonadati</taxon>
        <taxon>Bacteroidota</taxon>
        <taxon>Flavobacteriia</taxon>
        <taxon>Flavobacteriales</taxon>
        <taxon>Flavobacteriaceae</taxon>
        <taxon>Flavobacterium</taxon>
    </lineage>
</organism>
<dbReference type="SUPFAM" id="SSF51126">
    <property type="entry name" value="Pectin lyase-like"/>
    <property type="match status" value="1"/>
</dbReference>
<evidence type="ECO:0000256" key="2">
    <source>
        <dbReference type="ARBA" id="ARBA00004442"/>
    </source>
</evidence>
<evidence type="ECO:0000313" key="10">
    <source>
        <dbReference type="EMBL" id="MBA9073494.1"/>
    </source>
</evidence>
<feature type="domain" description="Secretion system C-terminal sorting" evidence="9">
    <location>
        <begin position="476"/>
        <end position="541"/>
    </location>
</feature>
<evidence type="ECO:0000313" key="11">
    <source>
        <dbReference type="Proteomes" id="UP000555003"/>
    </source>
</evidence>
<sequence length="543" mass="58242">MKKYFLFYFLSFFLYAPAQVFVTPSAAGTGNGSSWANAATLQNAISSMAANSQIWLKSGVYNISTTLDINNNASNVKIYGGFAGTETNLSQRDYLTNVTTLDGLTTTQILIIRNDAIEVNGITFTNGFITGTITGGTNPNTGGGAIRVMGSNSVLRNCKFLNNVSTSERGGGALFIWYGEGHLIENCEFQGNVNRTADGNGGGAIHNWEENVIIRNCKFIGNSSTNDGGAIYTWVYNLTISGCIFENNHSDESGGAIHTRSIANLSNSVFKSNSCTENGGAIYTSEALKVTNTLFNQNTAVGLGGGIFNAEALYVSNSTFVSNQGSGIIHSNFQTSGSFTRLTHIFNSIFYNNTTLIPGKLADVDKEANGGTDLSDKDFRRNIFQSNTFGSNNLVGTNPLFENFAASNFALQSSSPAKNFGENALYNTVSQTPVSASTDLAGNPRLGGSAIDLGAYEFPENLSTSENDTSGKVSFYPNPVKDFLNISKISSNSTYKIMNITGQLLSKGNVHNNTVDVRKLDKGVYVILIEDGTKSYTKKFIKN</sequence>
<dbReference type="EMBL" id="JACJIS010000001">
    <property type="protein sequence ID" value="MBA9073494.1"/>
    <property type="molecule type" value="Genomic_DNA"/>
</dbReference>
<keyword evidence="7" id="KW-0998">Cell outer membrane</keyword>
<keyword evidence="11" id="KW-1185">Reference proteome</keyword>
<reference evidence="10 11" key="1">
    <citation type="submission" date="2020-08" db="EMBL/GenBank/DDBJ databases">
        <title>Genomic Encyclopedia of Type Strains, Phase IV (KMG-IV): sequencing the most valuable type-strain genomes for metagenomic binning, comparative biology and taxonomic classification.</title>
        <authorList>
            <person name="Goeker M."/>
        </authorList>
    </citation>
    <scope>NUCLEOTIDE SEQUENCE [LARGE SCALE GENOMIC DNA]</scope>
    <source>
        <strain evidence="10 11">DSM 100397</strain>
    </source>
</reference>
<evidence type="ECO:0000256" key="8">
    <source>
        <dbReference type="SAM" id="SignalP"/>
    </source>
</evidence>
<dbReference type="NCBIfam" id="NF041518">
    <property type="entry name" value="choice_anch_Q"/>
    <property type="match status" value="1"/>
</dbReference>
<evidence type="ECO:0000256" key="7">
    <source>
        <dbReference type="ARBA" id="ARBA00023237"/>
    </source>
</evidence>
<dbReference type="NCBIfam" id="TIGR01376">
    <property type="entry name" value="POMP_repeat"/>
    <property type="match status" value="2"/>
</dbReference>
<comment type="caution">
    <text evidence="10">The sequence shown here is derived from an EMBL/GenBank/DDBJ whole genome shotgun (WGS) entry which is preliminary data.</text>
</comment>
<dbReference type="Proteomes" id="UP000555003">
    <property type="component" value="Unassembled WGS sequence"/>
</dbReference>
<dbReference type="Pfam" id="PF02415">
    <property type="entry name" value="Chlam_PMP"/>
    <property type="match status" value="3"/>
</dbReference>
<gene>
    <name evidence="10" type="ORF">GGR22_001620</name>
</gene>
<dbReference type="PANTHER" id="PTHR11319:SF35">
    <property type="entry name" value="OUTER MEMBRANE PROTEIN PMPC-RELATED"/>
    <property type="match status" value="1"/>
</dbReference>
<evidence type="ECO:0000256" key="1">
    <source>
        <dbReference type="ARBA" id="ARBA00004196"/>
    </source>
</evidence>
<dbReference type="InterPro" id="IPR006626">
    <property type="entry name" value="PbH1"/>
</dbReference>